<dbReference type="PANTHER" id="PTHR21508">
    <property type="entry name" value="MITOGUARDIN"/>
    <property type="match status" value="1"/>
</dbReference>
<comment type="subcellular location">
    <subcellularLocation>
        <location evidence="1">Mitochondrion outer membrane</location>
    </subcellularLocation>
</comment>
<feature type="non-terminal residue" evidence="9">
    <location>
        <position position="633"/>
    </location>
</feature>
<evidence type="ECO:0000256" key="7">
    <source>
        <dbReference type="ARBA" id="ARBA00023136"/>
    </source>
</evidence>
<evidence type="ECO:0000256" key="5">
    <source>
        <dbReference type="ARBA" id="ARBA00022989"/>
    </source>
</evidence>
<evidence type="ECO:0000256" key="2">
    <source>
        <dbReference type="ARBA" id="ARBA00008969"/>
    </source>
</evidence>
<dbReference type="PANTHER" id="PTHR21508:SF5">
    <property type="entry name" value="MITOGUARDIN"/>
    <property type="match status" value="1"/>
</dbReference>
<dbReference type="GO" id="GO:0005741">
    <property type="term" value="C:mitochondrial outer membrane"/>
    <property type="evidence" value="ECO:0007669"/>
    <property type="project" value="UniProtKB-SubCell"/>
</dbReference>
<evidence type="ECO:0000313" key="10">
    <source>
        <dbReference type="Proteomes" id="UP000243686"/>
    </source>
</evidence>
<feature type="compositionally biased region" description="Low complexity" evidence="8">
    <location>
        <begin position="112"/>
        <end position="129"/>
    </location>
</feature>
<sequence>ILTPIPPPLAAKRHPHSIHTLTTNLLVLVRQYGPNTLPKQRQTTLGPPERLNGITRYYYQIDEKLEDRSGNSGNWWSASGDQPSVTASYSLNEPTADINTFPRVHRTLRQQLTGSGSSRTSVTGRLSSVFRQKPPATAALTHDSDADDDGSSSNLDWGRLGLRALAAVVEHLETLMSRIRVYEERGQMQMSDNSGQLISELRLLLEQAYQLREQYRRKLILQDQDYTTEAADSEFSTDDDTCSYFSALEQIDLSELEIEISRNLLRPIYRDALELLDKSEIPYRSLRTQLVGCERDFEYLAKLHCLRQAFDYIFQQPEPTDWLCSVGKLTGLRLLHCLGYPTSDFEEAYERLVSFVNTQRRELKPTMSEELFAKGVKVVNFYDVVIDLMLLEALELLADPPASVLSVTRHRWLSDNFKKVALDSTIWTILLAKRKLLKYTDGFYAHYYTLVGTITPALAWGFLGPDEGALRLCNRFRDAINAFLQEAFTCSDEYGAERARRDVTPTDTMHETLQDTLNGYSYSVDGLIEEQTEPGQLDEVVYEDTDDADDQSTVIDQAPLISDVVNHASTPSKSTRTGLRYTTVSELADDLFSLFVNYINGLTRMFREEARIAKKPLPDEYLANPAPPPLRIL</sequence>
<accession>A0A1S8WM18</accession>
<keyword evidence="10" id="KW-1185">Reference proteome</keyword>
<proteinExistence type="inferred from homology"/>
<evidence type="ECO:0000256" key="6">
    <source>
        <dbReference type="ARBA" id="ARBA00023128"/>
    </source>
</evidence>
<keyword evidence="7" id="KW-0472">Membrane</keyword>
<dbReference type="Pfam" id="PF10265">
    <property type="entry name" value="Miga"/>
    <property type="match status" value="1"/>
</dbReference>
<gene>
    <name evidence="9" type="ORF">X801_08786</name>
</gene>
<organism evidence="9 10">
    <name type="scientific">Opisthorchis viverrini</name>
    <name type="common">Southeast Asian liver fluke</name>
    <dbReference type="NCBI Taxonomy" id="6198"/>
    <lineage>
        <taxon>Eukaryota</taxon>
        <taxon>Metazoa</taxon>
        <taxon>Spiralia</taxon>
        <taxon>Lophotrochozoa</taxon>
        <taxon>Platyhelminthes</taxon>
        <taxon>Trematoda</taxon>
        <taxon>Digenea</taxon>
        <taxon>Opisthorchiida</taxon>
        <taxon>Opisthorchiata</taxon>
        <taxon>Opisthorchiidae</taxon>
        <taxon>Opisthorchis</taxon>
    </lineage>
</organism>
<keyword evidence="6" id="KW-0496">Mitochondrion</keyword>
<dbReference type="Proteomes" id="UP000243686">
    <property type="component" value="Unassembled WGS sequence"/>
</dbReference>
<dbReference type="GO" id="GO:0008053">
    <property type="term" value="P:mitochondrial fusion"/>
    <property type="evidence" value="ECO:0007669"/>
    <property type="project" value="InterPro"/>
</dbReference>
<feature type="non-terminal residue" evidence="9">
    <location>
        <position position="1"/>
    </location>
</feature>
<comment type="similarity">
    <text evidence="2">Belongs to the mitoguardin family.</text>
</comment>
<protein>
    <submittedName>
        <fullName evidence="9">Uncharacterized protein</fullName>
    </submittedName>
</protein>
<feature type="region of interest" description="Disordered" evidence="8">
    <location>
        <begin position="110"/>
        <end position="152"/>
    </location>
</feature>
<keyword evidence="5" id="KW-1133">Transmembrane helix</keyword>
<keyword evidence="4" id="KW-1000">Mitochondrion outer membrane</keyword>
<evidence type="ECO:0000256" key="1">
    <source>
        <dbReference type="ARBA" id="ARBA00004294"/>
    </source>
</evidence>
<dbReference type="EMBL" id="KV904960">
    <property type="protein sequence ID" value="OON15411.1"/>
    <property type="molecule type" value="Genomic_DNA"/>
</dbReference>
<evidence type="ECO:0000256" key="4">
    <source>
        <dbReference type="ARBA" id="ARBA00022787"/>
    </source>
</evidence>
<evidence type="ECO:0000313" key="9">
    <source>
        <dbReference type="EMBL" id="OON15411.1"/>
    </source>
</evidence>
<reference evidence="9 10" key="1">
    <citation type="submission" date="2015-03" db="EMBL/GenBank/DDBJ databases">
        <title>Draft genome of the nematode, Opisthorchis viverrini.</title>
        <authorList>
            <person name="Mitreva M."/>
        </authorList>
    </citation>
    <scope>NUCLEOTIDE SEQUENCE [LARGE SCALE GENOMIC DNA]</scope>
    <source>
        <strain evidence="9">Khon Kaen</strain>
    </source>
</reference>
<name>A0A1S8WM18_OPIVI</name>
<dbReference type="AlphaFoldDB" id="A0A1S8WM18"/>
<evidence type="ECO:0000256" key="3">
    <source>
        <dbReference type="ARBA" id="ARBA00022692"/>
    </source>
</evidence>
<evidence type="ECO:0000256" key="8">
    <source>
        <dbReference type="SAM" id="MobiDB-lite"/>
    </source>
</evidence>
<keyword evidence="3" id="KW-0812">Transmembrane</keyword>
<dbReference type="InterPro" id="IPR019392">
    <property type="entry name" value="Miga"/>
</dbReference>